<dbReference type="Proteomes" id="UP001152087">
    <property type="component" value="Unassembled WGS sequence"/>
</dbReference>
<protein>
    <submittedName>
        <fullName evidence="2">Uncharacterized protein</fullName>
    </submittedName>
</protein>
<comment type="caution">
    <text evidence="2">The sequence shown here is derived from an EMBL/GenBank/DDBJ whole genome shotgun (WGS) entry which is preliminary data.</text>
</comment>
<reference evidence="2" key="1">
    <citation type="submission" date="2022-09" db="EMBL/GenBank/DDBJ databases">
        <title>Fusarium specimens isolated from Avocado Roots.</title>
        <authorList>
            <person name="Stajich J."/>
            <person name="Roper C."/>
            <person name="Heimlech-Rivalta G."/>
        </authorList>
    </citation>
    <scope>NUCLEOTIDE SEQUENCE</scope>
    <source>
        <strain evidence="2">A02</strain>
    </source>
</reference>
<evidence type="ECO:0000313" key="3">
    <source>
        <dbReference type="Proteomes" id="UP001152087"/>
    </source>
</evidence>
<name>A0A9W8RA20_9HYPO</name>
<proteinExistence type="predicted"/>
<gene>
    <name evidence="2" type="ORF">NW755_004414</name>
</gene>
<keyword evidence="3" id="KW-1185">Reference proteome</keyword>
<dbReference type="EMBL" id="JAOQAV010000008">
    <property type="protein sequence ID" value="KAJ4192288.1"/>
    <property type="molecule type" value="Genomic_DNA"/>
</dbReference>
<evidence type="ECO:0000256" key="1">
    <source>
        <dbReference type="SAM" id="MobiDB-lite"/>
    </source>
</evidence>
<organism evidence="2 3">
    <name type="scientific">Fusarium falciforme</name>
    <dbReference type="NCBI Taxonomy" id="195108"/>
    <lineage>
        <taxon>Eukaryota</taxon>
        <taxon>Fungi</taxon>
        <taxon>Dikarya</taxon>
        <taxon>Ascomycota</taxon>
        <taxon>Pezizomycotina</taxon>
        <taxon>Sordariomycetes</taxon>
        <taxon>Hypocreomycetidae</taxon>
        <taxon>Hypocreales</taxon>
        <taxon>Nectriaceae</taxon>
        <taxon>Fusarium</taxon>
        <taxon>Fusarium solani species complex</taxon>
    </lineage>
</organism>
<dbReference type="AlphaFoldDB" id="A0A9W8RA20"/>
<accession>A0A9W8RA20</accession>
<feature type="compositionally biased region" description="Polar residues" evidence="1">
    <location>
        <begin position="103"/>
        <end position="113"/>
    </location>
</feature>
<evidence type="ECO:0000313" key="2">
    <source>
        <dbReference type="EMBL" id="KAJ4192288.1"/>
    </source>
</evidence>
<feature type="region of interest" description="Disordered" evidence="1">
    <location>
        <begin position="94"/>
        <end position="139"/>
    </location>
</feature>
<sequence>MIFSSPSLLALRFLSYQQLHRVCPKKELALGPSGNALPTRHDVQAGFLRNSNAVLPRLPPGKHLYPIDASQPYQKPTMASLSLLLRACIQKNKDMKTREQGQEKQVSQSQTVPANPHDTSRPGPPKPQKQPINRPNPVS</sequence>